<dbReference type="SUPFAM" id="SSF53850">
    <property type="entry name" value="Periplasmic binding protein-like II"/>
    <property type="match status" value="1"/>
</dbReference>
<dbReference type="PRINTS" id="PR00039">
    <property type="entry name" value="HTHLYSR"/>
</dbReference>
<dbReference type="SUPFAM" id="SSF46785">
    <property type="entry name" value="Winged helix' DNA-binding domain"/>
    <property type="match status" value="1"/>
</dbReference>
<dbReference type="RefSeq" id="WP_112298999.1">
    <property type="nucleotide sequence ID" value="NZ_CP008947.1"/>
</dbReference>
<dbReference type="InterPro" id="IPR000847">
    <property type="entry name" value="LysR_HTH_N"/>
</dbReference>
<evidence type="ECO:0000259" key="5">
    <source>
        <dbReference type="PROSITE" id="PS50931"/>
    </source>
</evidence>
<evidence type="ECO:0000256" key="4">
    <source>
        <dbReference type="ARBA" id="ARBA00023163"/>
    </source>
</evidence>
<keyword evidence="4" id="KW-0804">Transcription</keyword>
<dbReference type="FunFam" id="1.10.10.10:FF:000001">
    <property type="entry name" value="LysR family transcriptional regulator"/>
    <property type="match status" value="1"/>
</dbReference>
<gene>
    <name evidence="6" type="ORF">EP51_14885</name>
</gene>
<dbReference type="InterPro" id="IPR036388">
    <property type="entry name" value="WH-like_DNA-bd_sf"/>
</dbReference>
<organism evidence="6 7">
    <name type="scientific">Rhodococcus opacus</name>
    <name type="common">Nocardia opaca</name>
    <dbReference type="NCBI Taxonomy" id="37919"/>
    <lineage>
        <taxon>Bacteria</taxon>
        <taxon>Bacillati</taxon>
        <taxon>Actinomycetota</taxon>
        <taxon>Actinomycetes</taxon>
        <taxon>Mycobacteriales</taxon>
        <taxon>Nocardiaceae</taxon>
        <taxon>Rhodococcus</taxon>
    </lineage>
</organism>
<dbReference type="PROSITE" id="PS50931">
    <property type="entry name" value="HTH_LYSR"/>
    <property type="match status" value="1"/>
</dbReference>
<comment type="similarity">
    <text evidence="1">Belongs to the LysR transcriptional regulatory family.</text>
</comment>
<evidence type="ECO:0000256" key="3">
    <source>
        <dbReference type="ARBA" id="ARBA00023125"/>
    </source>
</evidence>
<dbReference type="Pfam" id="PF00126">
    <property type="entry name" value="HTH_1"/>
    <property type="match status" value="1"/>
</dbReference>
<dbReference type="GO" id="GO:0005829">
    <property type="term" value="C:cytosol"/>
    <property type="evidence" value="ECO:0007669"/>
    <property type="project" value="TreeGrafter"/>
</dbReference>
<evidence type="ECO:0000256" key="2">
    <source>
        <dbReference type="ARBA" id="ARBA00023015"/>
    </source>
</evidence>
<feature type="domain" description="HTH lysR-type" evidence="5">
    <location>
        <begin position="7"/>
        <end position="64"/>
    </location>
</feature>
<dbReference type="GO" id="GO:0003700">
    <property type="term" value="F:DNA-binding transcription factor activity"/>
    <property type="evidence" value="ECO:0007669"/>
    <property type="project" value="InterPro"/>
</dbReference>
<dbReference type="PANTHER" id="PTHR30419:SF8">
    <property type="entry name" value="NITROGEN ASSIMILATION TRANSCRIPTIONAL ACTIVATOR-RELATED"/>
    <property type="match status" value="1"/>
</dbReference>
<dbReference type="Proteomes" id="UP000028488">
    <property type="component" value="Chromosome"/>
</dbReference>
<dbReference type="Pfam" id="PF03466">
    <property type="entry name" value="LysR_substrate"/>
    <property type="match status" value="1"/>
</dbReference>
<evidence type="ECO:0000256" key="1">
    <source>
        <dbReference type="ARBA" id="ARBA00009437"/>
    </source>
</evidence>
<dbReference type="InterPro" id="IPR036390">
    <property type="entry name" value="WH_DNA-bd_sf"/>
</dbReference>
<dbReference type="Gene3D" id="3.40.190.290">
    <property type="match status" value="1"/>
</dbReference>
<reference evidence="6 7" key="1">
    <citation type="submission" date="2014-07" db="EMBL/GenBank/DDBJ databases">
        <title>Genome Sequence of Rhodococcus opacus Strain R7, a Biodegrader of Mono- and Polycyclic Aromatic Hydrocarbons.</title>
        <authorList>
            <person name="Di Gennaro P."/>
            <person name="Zampolli J."/>
            <person name="Presti I."/>
            <person name="Cappelletti M."/>
            <person name="D'Ursi P."/>
            <person name="Orro A."/>
            <person name="Mezzelani A."/>
            <person name="Milanesi L."/>
        </authorList>
    </citation>
    <scope>NUCLEOTIDE SEQUENCE [LARGE SCALE GENOMIC DNA]</scope>
    <source>
        <strain evidence="6 7">R7</strain>
    </source>
</reference>
<dbReference type="AlphaFoldDB" id="A0A076EKK3"/>
<dbReference type="InterPro" id="IPR050950">
    <property type="entry name" value="HTH-type_LysR_regulators"/>
</dbReference>
<name>A0A076EKK3_RHOOP</name>
<evidence type="ECO:0000313" key="7">
    <source>
        <dbReference type="Proteomes" id="UP000028488"/>
    </source>
</evidence>
<dbReference type="eggNOG" id="COG0583">
    <property type="taxonomic scope" value="Bacteria"/>
</dbReference>
<keyword evidence="2" id="KW-0805">Transcription regulation</keyword>
<dbReference type="PANTHER" id="PTHR30419">
    <property type="entry name" value="HTH-TYPE TRANSCRIPTIONAL REGULATOR YBHD"/>
    <property type="match status" value="1"/>
</dbReference>
<proteinExistence type="inferred from homology"/>
<sequence>MRMSINLGISHLRSIVAIADYASFTAAAHALDVSQSSLSRSVAEAERRLDVTLFERTTRRVELTTHGHEIIEHARRMLHDFDDGLTQIERFVTGDRGIVTVACLPSLAATFLPPYVVSFREQHPDVRLQIRDGLRQEVLDAVYSGTVDLALVTTSGLLPGLQQDVLTSDSFYCAVAPTHPFADRPVLRWSDLAGQPFIAFGPESSIAAPVRRAVEDARIELGPVMQAQNIGAVAGLAAAGLGVTAVPELVLPMISFAGLVHIPLQPTVERTISLVQVAGRPQTASTRGFVNMLLADRTPDRGADSG</sequence>
<keyword evidence="3" id="KW-0238">DNA-binding</keyword>
<accession>A0A076EKK3</accession>
<dbReference type="GO" id="GO:0003677">
    <property type="term" value="F:DNA binding"/>
    <property type="evidence" value="ECO:0007669"/>
    <property type="project" value="UniProtKB-KW"/>
</dbReference>
<dbReference type="CDD" id="cd08440">
    <property type="entry name" value="PBP2_LTTR_like_4"/>
    <property type="match status" value="1"/>
</dbReference>
<dbReference type="InterPro" id="IPR005119">
    <property type="entry name" value="LysR_subst-bd"/>
</dbReference>
<protein>
    <submittedName>
        <fullName evidence="6">LysR family transcriptional regulator</fullName>
    </submittedName>
</protein>
<evidence type="ECO:0000313" key="6">
    <source>
        <dbReference type="EMBL" id="AII05803.1"/>
    </source>
</evidence>
<dbReference type="EMBL" id="CP008947">
    <property type="protein sequence ID" value="AII05803.1"/>
    <property type="molecule type" value="Genomic_DNA"/>
</dbReference>
<dbReference type="Gene3D" id="1.10.10.10">
    <property type="entry name" value="Winged helix-like DNA-binding domain superfamily/Winged helix DNA-binding domain"/>
    <property type="match status" value="1"/>
</dbReference>